<keyword evidence="1" id="KW-1185">Reference proteome</keyword>
<evidence type="ECO:0000313" key="2">
    <source>
        <dbReference type="WBParaSite" id="nRc.2.0.1.t07680-RA"/>
    </source>
</evidence>
<name>A0A915I1V1_ROMCU</name>
<sequence>MKKYRALTCNDHSSGQMWNEKIVIVHFNKKYFLDIRNNQFILQDETLPLISKMLVYKYGLTMGRCIGESFSNWQEKLEKYMVLQ</sequence>
<dbReference type="WBParaSite" id="nRc.2.0.1.t07680-RA">
    <property type="protein sequence ID" value="nRc.2.0.1.t07680-RA"/>
    <property type="gene ID" value="nRc.2.0.1.g07680"/>
</dbReference>
<evidence type="ECO:0000313" key="1">
    <source>
        <dbReference type="Proteomes" id="UP000887565"/>
    </source>
</evidence>
<dbReference type="Proteomes" id="UP000887565">
    <property type="component" value="Unplaced"/>
</dbReference>
<reference evidence="2" key="1">
    <citation type="submission" date="2022-11" db="UniProtKB">
        <authorList>
            <consortium name="WormBaseParasite"/>
        </authorList>
    </citation>
    <scope>IDENTIFICATION</scope>
</reference>
<proteinExistence type="predicted"/>
<dbReference type="AlphaFoldDB" id="A0A915I1V1"/>
<accession>A0A915I1V1</accession>
<organism evidence="1 2">
    <name type="scientific">Romanomermis culicivorax</name>
    <name type="common">Nematode worm</name>
    <dbReference type="NCBI Taxonomy" id="13658"/>
    <lineage>
        <taxon>Eukaryota</taxon>
        <taxon>Metazoa</taxon>
        <taxon>Ecdysozoa</taxon>
        <taxon>Nematoda</taxon>
        <taxon>Enoplea</taxon>
        <taxon>Dorylaimia</taxon>
        <taxon>Mermithida</taxon>
        <taxon>Mermithoidea</taxon>
        <taxon>Mermithidae</taxon>
        <taxon>Romanomermis</taxon>
    </lineage>
</organism>
<protein>
    <submittedName>
        <fullName evidence="2">Uncharacterized protein</fullName>
    </submittedName>
</protein>